<proteinExistence type="predicted"/>
<evidence type="ECO:0000259" key="2">
    <source>
        <dbReference type="Pfam" id="PF09994"/>
    </source>
</evidence>
<evidence type="ECO:0000256" key="1">
    <source>
        <dbReference type="SAM" id="MobiDB-lite"/>
    </source>
</evidence>
<feature type="compositionally biased region" description="Basic residues" evidence="1">
    <location>
        <begin position="287"/>
        <end position="301"/>
    </location>
</feature>
<sequence length="538" mass="60791">MSAPLSAYPSDSGISVGNDADVTTFLASPSREPTDLPLPEHSDSLLQSFTDTVPPNHPYRTLVLCFDGTGDQFDADNSNIVEFFSMLKKDDPNKQLVYYQAGIGTYTVPQIVSPMMSKFSQTLDMAIAWNLDAHIMGGYEFLMQNYRANDRICIFGFSRGAYTARCLAGMIHKVGLLPTCNHQQVPFAYKMYTKADDEGWKQSNAFKKTFSIDVDIEFLGVWDTVSSVGLIPRRLPFTTSNTVVRTFRHAIALDERRAKFKANHWNKPNPTEQLLSVTDQAIEKESKKKKKKEHSNGHKNGHNSYKAMERKYSKDKTAETNVEEVWFAGCHCDIGGGSVANAVKPCLARIPLRWMIRECFRNHSGIMFHVDGLKKVGLDPASLYPIVLPRPPALTLDHSSPLTSQIQTIPKKAPAPPSDDDEETSALLSPSEELLESEELADLKDSLAPIYDQLSLAWFWWLLELIPLRFRYQDSDNDTLWISKLKINFGRGRHVPKQRRHGVKVHRSVKTRLEAEHADKTKYKPKANLKLECVTWVD</sequence>
<dbReference type="InterPro" id="IPR018712">
    <property type="entry name" value="Tle1-like_cat"/>
</dbReference>
<reference evidence="3" key="1">
    <citation type="submission" date="2021-02" db="EMBL/GenBank/DDBJ databases">
        <title>Psilocybe cubensis genome.</title>
        <authorList>
            <person name="Mckernan K.J."/>
            <person name="Crawford S."/>
            <person name="Trippe A."/>
            <person name="Kane L.T."/>
            <person name="Mclaughlin S."/>
        </authorList>
    </citation>
    <scope>NUCLEOTIDE SEQUENCE [LARGE SCALE GENOMIC DNA]</scope>
    <source>
        <strain evidence="3">MGC-MH-2018</strain>
    </source>
</reference>
<feature type="region of interest" description="Disordered" evidence="1">
    <location>
        <begin position="282"/>
        <end position="305"/>
    </location>
</feature>
<evidence type="ECO:0000313" key="3">
    <source>
        <dbReference type="EMBL" id="KAG5164134.1"/>
    </source>
</evidence>
<feature type="domain" description="T6SS Phospholipase effector Tle1-like catalytic" evidence="2">
    <location>
        <begin position="60"/>
        <end position="358"/>
    </location>
</feature>
<feature type="region of interest" description="Disordered" evidence="1">
    <location>
        <begin position="405"/>
        <end position="431"/>
    </location>
</feature>
<dbReference type="PANTHER" id="PTHR33840:SF2">
    <property type="entry name" value="TLE1 PHOSPHOLIPASE DOMAIN-CONTAINING PROTEIN"/>
    <property type="match status" value="1"/>
</dbReference>
<gene>
    <name evidence="3" type="ORF">JR316_010628</name>
</gene>
<dbReference type="AlphaFoldDB" id="A0A8H8CGN1"/>
<organism evidence="3">
    <name type="scientific">Psilocybe cubensis</name>
    <name type="common">Psychedelic mushroom</name>
    <name type="synonym">Stropharia cubensis</name>
    <dbReference type="NCBI Taxonomy" id="181762"/>
    <lineage>
        <taxon>Eukaryota</taxon>
        <taxon>Fungi</taxon>
        <taxon>Dikarya</taxon>
        <taxon>Basidiomycota</taxon>
        <taxon>Agaricomycotina</taxon>
        <taxon>Agaricomycetes</taxon>
        <taxon>Agaricomycetidae</taxon>
        <taxon>Agaricales</taxon>
        <taxon>Agaricineae</taxon>
        <taxon>Strophariaceae</taxon>
        <taxon>Psilocybe</taxon>
    </lineage>
</organism>
<name>A0A8H8CGN1_PSICU</name>
<protein>
    <recommendedName>
        <fullName evidence="2">T6SS Phospholipase effector Tle1-like catalytic domain-containing protein</fullName>
    </recommendedName>
</protein>
<dbReference type="PANTHER" id="PTHR33840">
    <property type="match status" value="1"/>
</dbReference>
<dbReference type="Pfam" id="PF09994">
    <property type="entry name" value="T6SS_Tle1-like_cat"/>
    <property type="match status" value="1"/>
</dbReference>
<comment type="caution">
    <text evidence="3">The sequence shown here is derived from an EMBL/GenBank/DDBJ whole genome shotgun (WGS) entry which is preliminary data.</text>
</comment>
<accession>A0A8H8CGN1</accession>
<dbReference type="OrthoDB" id="3162439at2759"/>
<dbReference type="EMBL" id="JAFIQS010000012">
    <property type="protein sequence ID" value="KAG5164134.1"/>
    <property type="molecule type" value="Genomic_DNA"/>
</dbReference>